<dbReference type="PROSITE" id="PS50893">
    <property type="entry name" value="ABC_TRANSPORTER_2"/>
    <property type="match status" value="1"/>
</dbReference>
<dbReference type="RefSeq" id="WP_012159180.1">
    <property type="nucleotide sequence ID" value="NC_009922.1"/>
</dbReference>
<proteinExistence type="inferred from homology"/>
<dbReference type="GO" id="GO:0006289">
    <property type="term" value="P:nucleotide-excision repair"/>
    <property type="evidence" value="ECO:0007669"/>
    <property type="project" value="InterPro"/>
</dbReference>
<feature type="domain" description="ABC transporter" evidence="17">
    <location>
        <begin position="468"/>
        <end position="792"/>
    </location>
</feature>
<comment type="subcellular location">
    <subcellularLocation>
        <location evidence="1">Cytoplasm</location>
    </subcellularLocation>
</comment>
<sequence>MDNIKIIRARENNLKDIEVEIPVNKITVVTGVSGSGKSSLVFDTIYAESERMFLESISINLESITSKLPKPDVYKISNLLPAIAISQKKTNRNPRSYVGTVTDISRFLRLLFSRVGVGKRNKFYTEGDFSYNNPKVWCEMCRGTGEKYVLDYDKIIDNKNRTLKEGAISYWNQGSDNFYDKLLEKVCMHYDIDMNTPIKDLSDDKLEFLLNGKSDSKFKVRYKNYKKNYRTKEVEFKGVIRELNEKLEDIDTPSTLKSIHKYIKKDKCDGCNGDRLKDEMLEVKINGENISSLESKTVTDLKQWLVNLIQITDNTCKKIIYDICEEVIKRITNLEKLQLGYLSLNRSIPSLSGGESQRIRLANQLACNLSSLLYVLDEPTMGLHSNDIENIEIILKDLKQMGNTILLVEHNLDIMLSADYLIDMGPGGGIYGGEIVGKGSPDEIKNHDESLTGKYLSGELKINIPHRKRDSNASILVKKAKYNNIKGEDFFIPLNNLVVVTGVSGAGKSTLTDNILEPSLTRKKNINCEEIIGIQNINKVIKVDQTPIGRSPKSNVATFTGMFDFIRDLYSKTELARKRKYSKSEFSFNTPGGRCESCKGDGQVKIDMSFMADTYVVCDECKGKRYEKKILEINYNGKNISDVLNMTVLEAHEFFIENKSISSILKCLIDVGLEYIKLGQPATTISGGEAQRIKLAKYLSNDSATGNLYILDEPTVGLHLHDINKLIALLNEIVDRGNSIVVVEHNMELIKCADYIIDIGPVGGPNGGKIIDCGTPEHIAANNKASVSNKLRKIIKIIQ</sequence>
<dbReference type="GO" id="GO:0005524">
    <property type="term" value="F:ATP binding"/>
    <property type="evidence" value="ECO:0007669"/>
    <property type="project" value="UniProtKB-KW"/>
</dbReference>
<dbReference type="InterPro" id="IPR017871">
    <property type="entry name" value="ABC_transporter-like_CS"/>
</dbReference>
<dbReference type="SMART" id="SM00382">
    <property type="entry name" value="AAA"/>
    <property type="match status" value="2"/>
</dbReference>
<dbReference type="STRING" id="350688.Clos_1323"/>
<dbReference type="GO" id="GO:0008270">
    <property type="term" value="F:zinc ion binding"/>
    <property type="evidence" value="ECO:0007669"/>
    <property type="project" value="UniProtKB-KW"/>
</dbReference>
<dbReference type="EMBL" id="CP000853">
    <property type="protein sequence ID" value="ABW18868.1"/>
    <property type="molecule type" value="Genomic_DNA"/>
</dbReference>
<evidence type="ECO:0000313" key="19">
    <source>
        <dbReference type="Proteomes" id="UP000000269"/>
    </source>
</evidence>
<dbReference type="HOGENOM" id="CLU_001370_0_2_9"/>
<evidence type="ECO:0000256" key="13">
    <source>
        <dbReference type="ARBA" id="ARBA00023204"/>
    </source>
</evidence>
<evidence type="ECO:0000256" key="16">
    <source>
        <dbReference type="ARBA" id="ARBA00042156"/>
    </source>
</evidence>
<dbReference type="GO" id="GO:0016887">
    <property type="term" value="F:ATP hydrolysis activity"/>
    <property type="evidence" value="ECO:0007669"/>
    <property type="project" value="InterPro"/>
</dbReference>
<protein>
    <recommendedName>
        <fullName evidence="15">UvrABC system protein A</fullName>
    </recommendedName>
    <alternativeName>
        <fullName evidence="16">Excinuclease ABC subunit A</fullName>
    </alternativeName>
</protein>
<organism evidence="18 19">
    <name type="scientific">Alkaliphilus oremlandii (strain OhILAs)</name>
    <name type="common">Clostridium oremlandii (strain OhILAs)</name>
    <dbReference type="NCBI Taxonomy" id="350688"/>
    <lineage>
        <taxon>Bacteria</taxon>
        <taxon>Bacillati</taxon>
        <taxon>Bacillota</taxon>
        <taxon>Clostridia</taxon>
        <taxon>Peptostreptococcales</taxon>
        <taxon>Natronincolaceae</taxon>
        <taxon>Alkaliphilus</taxon>
    </lineage>
</organism>
<dbReference type="NCBIfam" id="TIGR00630">
    <property type="entry name" value="uvra"/>
    <property type="match status" value="1"/>
</dbReference>
<evidence type="ECO:0000259" key="17">
    <source>
        <dbReference type="PROSITE" id="PS50893"/>
    </source>
</evidence>
<evidence type="ECO:0000256" key="7">
    <source>
        <dbReference type="ARBA" id="ARBA00022769"/>
    </source>
</evidence>
<keyword evidence="19" id="KW-1185">Reference proteome</keyword>
<name>A8MGE0_ALKOO</name>
<evidence type="ECO:0000313" key="18">
    <source>
        <dbReference type="EMBL" id="ABW18868.1"/>
    </source>
</evidence>
<evidence type="ECO:0000256" key="14">
    <source>
        <dbReference type="ARBA" id="ARBA00038000"/>
    </source>
</evidence>
<evidence type="ECO:0000256" key="10">
    <source>
        <dbReference type="ARBA" id="ARBA00022840"/>
    </source>
</evidence>
<evidence type="ECO:0000256" key="9">
    <source>
        <dbReference type="ARBA" id="ARBA00022833"/>
    </source>
</evidence>
<evidence type="ECO:0000256" key="12">
    <source>
        <dbReference type="ARBA" id="ARBA00023125"/>
    </source>
</evidence>
<keyword evidence="9" id="KW-0862">Zinc</keyword>
<dbReference type="InterPro" id="IPR004602">
    <property type="entry name" value="UvrA"/>
</dbReference>
<accession>A8MGE0</accession>
<dbReference type="Pfam" id="PF00005">
    <property type="entry name" value="ABC_tran"/>
    <property type="match status" value="1"/>
</dbReference>
<reference evidence="19" key="1">
    <citation type="submission" date="2007-10" db="EMBL/GenBank/DDBJ databases">
        <title>Complete genome of Alkaliphilus oremlandii OhILAs.</title>
        <authorList>
            <person name="Copeland A."/>
            <person name="Lucas S."/>
            <person name="Lapidus A."/>
            <person name="Barry K."/>
            <person name="Detter J.C."/>
            <person name="Glavina del Rio T."/>
            <person name="Hammon N."/>
            <person name="Israni S."/>
            <person name="Dalin E."/>
            <person name="Tice H."/>
            <person name="Pitluck S."/>
            <person name="Chain P."/>
            <person name="Malfatti S."/>
            <person name="Shin M."/>
            <person name="Vergez L."/>
            <person name="Schmutz J."/>
            <person name="Larimer F."/>
            <person name="Land M."/>
            <person name="Hauser L."/>
            <person name="Kyrpides N."/>
            <person name="Mikhailova N."/>
            <person name="Stolz J.F."/>
            <person name="Dawson A."/>
            <person name="Fisher E."/>
            <person name="Crable B."/>
            <person name="Perera E."/>
            <person name="Lisak J."/>
            <person name="Ranganathan M."/>
            <person name="Basu P."/>
            <person name="Richardson P."/>
        </authorList>
    </citation>
    <scope>NUCLEOTIDE SEQUENCE [LARGE SCALE GENOMIC DNA]</scope>
    <source>
        <strain evidence="19">OhILAs</strain>
    </source>
</reference>
<dbReference type="SUPFAM" id="SSF52540">
    <property type="entry name" value="P-loop containing nucleoside triphosphate hydrolases"/>
    <property type="match status" value="2"/>
</dbReference>
<dbReference type="Pfam" id="PF17755">
    <property type="entry name" value="UvrA_DNA-bind"/>
    <property type="match status" value="1"/>
</dbReference>
<keyword evidence="12" id="KW-0238">DNA-binding</keyword>
<evidence type="ECO:0000256" key="6">
    <source>
        <dbReference type="ARBA" id="ARBA00022763"/>
    </source>
</evidence>
<evidence type="ECO:0000256" key="8">
    <source>
        <dbReference type="ARBA" id="ARBA00022771"/>
    </source>
</evidence>
<keyword evidence="4" id="KW-0677">Repeat</keyword>
<dbReference type="Proteomes" id="UP000000269">
    <property type="component" value="Chromosome"/>
</dbReference>
<dbReference type="Gene3D" id="1.20.1580.10">
    <property type="entry name" value="ABC transporter ATPase like domain"/>
    <property type="match status" value="2"/>
</dbReference>
<dbReference type="GO" id="GO:0004518">
    <property type="term" value="F:nuclease activity"/>
    <property type="evidence" value="ECO:0007669"/>
    <property type="project" value="UniProtKB-KW"/>
</dbReference>
<evidence type="ECO:0000256" key="5">
    <source>
        <dbReference type="ARBA" id="ARBA00022741"/>
    </source>
</evidence>
<dbReference type="Gene3D" id="3.40.50.300">
    <property type="entry name" value="P-loop containing nucleotide triphosphate hydrolases"/>
    <property type="match status" value="2"/>
</dbReference>
<keyword evidence="8" id="KW-0863">Zinc-finger</keyword>
<keyword evidence="2" id="KW-0963">Cytoplasm</keyword>
<evidence type="ECO:0000256" key="2">
    <source>
        <dbReference type="ARBA" id="ARBA00022490"/>
    </source>
</evidence>
<keyword evidence="3" id="KW-0479">Metal-binding</keyword>
<evidence type="ECO:0000256" key="11">
    <source>
        <dbReference type="ARBA" id="ARBA00022881"/>
    </source>
</evidence>
<keyword evidence="10" id="KW-0067">ATP-binding</keyword>
<dbReference type="AlphaFoldDB" id="A8MGE0"/>
<dbReference type="PROSITE" id="PS00211">
    <property type="entry name" value="ABC_TRANSPORTER_1"/>
    <property type="match status" value="2"/>
</dbReference>
<dbReference type="GO" id="GO:0009380">
    <property type="term" value="C:excinuclease repair complex"/>
    <property type="evidence" value="ECO:0007669"/>
    <property type="project" value="InterPro"/>
</dbReference>
<dbReference type="PANTHER" id="PTHR43152">
    <property type="entry name" value="UVRABC SYSTEM PROTEIN A"/>
    <property type="match status" value="1"/>
</dbReference>
<keyword evidence="11" id="KW-0267">Excision nuclease</keyword>
<evidence type="ECO:0000256" key="15">
    <source>
        <dbReference type="ARBA" id="ARBA00039316"/>
    </source>
</evidence>
<keyword evidence="5" id="KW-0547">Nucleotide-binding</keyword>
<dbReference type="Gene3D" id="1.10.8.280">
    <property type="entry name" value="ABC transporter ATPase domain-like"/>
    <property type="match status" value="1"/>
</dbReference>
<comment type="similarity">
    <text evidence="14">Belongs to the ABC transporter superfamily. UvrA family.</text>
</comment>
<gene>
    <name evidence="18" type="ordered locus">Clos_1323</name>
</gene>
<evidence type="ECO:0000256" key="1">
    <source>
        <dbReference type="ARBA" id="ARBA00004496"/>
    </source>
</evidence>
<dbReference type="InterPro" id="IPR041552">
    <property type="entry name" value="UvrA_DNA-bd"/>
</dbReference>
<dbReference type="InterPro" id="IPR003593">
    <property type="entry name" value="AAA+_ATPase"/>
</dbReference>
<dbReference type="InterPro" id="IPR003439">
    <property type="entry name" value="ABC_transporter-like_ATP-bd"/>
</dbReference>
<dbReference type="eggNOG" id="COG0178">
    <property type="taxonomic scope" value="Bacteria"/>
</dbReference>
<evidence type="ECO:0000256" key="4">
    <source>
        <dbReference type="ARBA" id="ARBA00022737"/>
    </source>
</evidence>
<dbReference type="PANTHER" id="PTHR43152:SF3">
    <property type="entry name" value="UVRABC SYSTEM PROTEIN A"/>
    <property type="match status" value="1"/>
</dbReference>
<keyword evidence="13" id="KW-0234">DNA repair</keyword>
<dbReference type="GO" id="GO:0005737">
    <property type="term" value="C:cytoplasm"/>
    <property type="evidence" value="ECO:0007669"/>
    <property type="project" value="UniProtKB-SubCell"/>
</dbReference>
<dbReference type="InterPro" id="IPR027417">
    <property type="entry name" value="P-loop_NTPase"/>
</dbReference>
<keyword evidence="7" id="KW-0228">DNA excision</keyword>
<dbReference type="GO" id="GO:0003677">
    <property type="term" value="F:DNA binding"/>
    <property type="evidence" value="ECO:0007669"/>
    <property type="project" value="UniProtKB-KW"/>
</dbReference>
<evidence type="ECO:0000256" key="3">
    <source>
        <dbReference type="ARBA" id="ARBA00022723"/>
    </source>
</evidence>
<dbReference type="OrthoDB" id="9809851at2"/>
<dbReference type="KEGG" id="aoe:Clos_1323"/>
<keyword evidence="6" id="KW-0227">DNA damage</keyword>